<dbReference type="EMBL" id="KV722403">
    <property type="protein sequence ID" value="OCH90510.1"/>
    <property type="molecule type" value="Genomic_DNA"/>
</dbReference>
<feature type="compositionally biased region" description="Low complexity" evidence="1">
    <location>
        <begin position="177"/>
        <end position="187"/>
    </location>
</feature>
<accession>A0A8E2B396</accession>
<dbReference type="OrthoDB" id="10550542at2759"/>
<dbReference type="Proteomes" id="UP000250043">
    <property type="component" value="Unassembled WGS sequence"/>
</dbReference>
<evidence type="ECO:0000256" key="1">
    <source>
        <dbReference type="SAM" id="MobiDB-lite"/>
    </source>
</evidence>
<evidence type="ECO:0000313" key="2">
    <source>
        <dbReference type="EMBL" id="OCH90510.1"/>
    </source>
</evidence>
<feature type="region of interest" description="Disordered" evidence="1">
    <location>
        <begin position="288"/>
        <end position="308"/>
    </location>
</feature>
<protein>
    <submittedName>
        <fullName evidence="2">Uncharacterized protein</fullName>
    </submittedName>
</protein>
<name>A0A8E2B396_9APHY</name>
<sequence>MHADAGDFLAFGPPSDSEFDTAGRKPDFTLDDIFSIPEDDVLVASGHPAVKSGVRSKAMSLDFILSQKPPEHTGSISSMSPSDMKAPDNSEIPLSYDSSFGVDRHASHPSVDEDTVFGWTPTEGEPQPYYSDIPEPFLPWNLPPDAALRIISVIALGAEASHFVVAPMEATALCPGTDSSDTNSNSNLTAPGSDRQRHYGNDTPATNPGRPHLLLPTPGVSHFIHGNENSPEAQLENCVHTDFWNPQSAANSNVNTDYLHGGHLSSQAPIQHPISATQNTFDRIDTASGTARSHTGSHPPPPRGGVSPALARSITHIRMARERAQHLERQAGRMHALPRDRVPSVMARISGRPALGEEARGSAKHEQGGAMQ</sequence>
<feature type="region of interest" description="Disordered" evidence="1">
    <location>
        <begin position="351"/>
        <end position="372"/>
    </location>
</feature>
<feature type="region of interest" description="Disordered" evidence="1">
    <location>
        <begin position="1"/>
        <end position="24"/>
    </location>
</feature>
<proteinExistence type="predicted"/>
<dbReference type="AlphaFoldDB" id="A0A8E2B396"/>
<reference evidence="2 3" key="1">
    <citation type="submission" date="2016-07" db="EMBL/GenBank/DDBJ databases">
        <title>Draft genome of the white-rot fungus Obba rivulosa 3A-2.</title>
        <authorList>
            <consortium name="DOE Joint Genome Institute"/>
            <person name="Miettinen O."/>
            <person name="Riley R."/>
            <person name="Acob R."/>
            <person name="Barry K."/>
            <person name="Cullen D."/>
            <person name="De Vries R."/>
            <person name="Hainaut M."/>
            <person name="Hatakka A."/>
            <person name="Henrissat B."/>
            <person name="Hilden K."/>
            <person name="Kuo R."/>
            <person name="Labutti K."/>
            <person name="Lipzen A."/>
            <person name="Makela M.R."/>
            <person name="Sandor L."/>
            <person name="Spatafora J.W."/>
            <person name="Grigoriev I.V."/>
            <person name="Hibbett D.S."/>
        </authorList>
    </citation>
    <scope>NUCLEOTIDE SEQUENCE [LARGE SCALE GENOMIC DNA]</scope>
    <source>
        <strain evidence="2 3">3A-2</strain>
    </source>
</reference>
<evidence type="ECO:0000313" key="3">
    <source>
        <dbReference type="Proteomes" id="UP000250043"/>
    </source>
</evidence>
<feature type="compositionally biased region" description="Basic and acidic residues" evidence="1">
    <location>
        <begin position="355"/>
        <end position="372"/>
    </location>
</feature>
<keyword evidence="3" id="KW-1185">Reference proteome</keyword>
<organism evidence="2 3">
    <name type="scientific">Obba rivulosa</name>
    <dbReference type="NCBI Taxonomy" id="1052685"/>
    <lineage>
        <taxon>Eukaryota</taxon>
        <taxon>Fungi</taxon>
        <taxon>Dikarya</taxon>
        <taxon>Basidiomycota</taxon>
        <taxon>Agaricomycotina</taxon>
        <taxon>Agaricomycetes</taxon>
        <taxon>Polyporales</taxon>
        <taxon>Gelatoporiaceae</taxon>
        <taxon>Obba</taxon>
    </lineage>
</organism>
<gene>
    <name evidence="2" type="ORF">OBBRIDRAFT_597063</name>
</gene>
<feature type="region of interest" description="Disordered" evidence="1">
    <location>
        <begin position="176"/>
        <end position="228"/>
    </location>
</feature>